<gene>
    <name evidence="2" type="ORF">GH885_19840</name>
</gene>
<name>A0A6N7R5N7_9BACI</name>
<keyword evidence="1" id="KW-0812">Transmembrane</keyword>
<organism evidence="2 3">
    <name type="scientific">Gracilibacillus thailandensis</name>
    <dbReference type="NCBI Taxonomy" id="563735"/>
    <lineage>
        <taxon>Bacteria</taxon>
        <taxon>Bacillati</taxon>
        <taxon>Bacillota</taxon>
        <taxon>Bacilli</taxon>
        <taxon>Bacillales</taxon>
        <taxon>Bacillaceae</taxon>
        <taxon>Gracilibacillus</taxon>
    </lineage>
</organism>
<evidence type="ECO:0000256" key="1">
    <source>
        <dbReference type="SAM" id="Phobius"/>
    </source>
</evidence>
<dbReference type="EMBL" id="WJEE01000076">
    <property type="protein sequence ID" value="MRI68562.1"/>
    <property type="molecule type" value="Genomic_DNA"/>
</dbReference>
<feature type="transmembrane region" description="Helical" evidence="1">
    <location>
        <begin position="64"/>
        <end position="84"/>
    </location>
</feature>
<feature type="transmembrane region" description="Helical" evidence="1">
    <location>
        <begin position="153"/>
        <end position="174"/>
    </location>
</feature>
<evidence type="ECO:0000313" key="3">
    <source>
        <dbReference type="Proteomes" id="UP000435187"/>
    </source>
</evidence>
<comment type="caution">
    <text evidence="2">The sequence shown here is derived from an EMBL/GenBank/DDBJ whole genome shotgun (WGS) entry which is preliminary data.</text>
</comment>
<keyword evidence="3" id="KW-1185">Reference proteome</keyword>
<feature type="transmembrane region" description="Helical" evidence="1">
    <location>
        <begin position="116"/>
        <end position="133"/>
    </location>
</feature>
<sequence>MFAYVMIRQLSDPENQFLSDSTTKDNREIINRWWSNKDKIIMRVMLLTVSALVVVAVIDFSMAVQLLSPVAFIGIMIITFFYIVKGNRVEDPSDDSKRKRKTTLFLHRIDYRRHPISIPFILFVLIVISFLLSNDFDIPFNLEVSGGSRYVTSLEGLIFWISILMLASTFIYIINQSDFLGIKRAKQNEDKLFSVHYMEIVFCGASLLIWLVTVFEALIVHFFL</sequence>
<reference evidence="2 3" key="1">
    <citation type="submission" date="2019-10" db="EMBL/GenBank/DDBJ databases">
        <title>Gracilibacillus salitolerans sp. nov., a moderate halophile isolated from a saline soil in northwest China.</title>
        <authorList>
            <person name="Gan L."/>
        </authorList>
    </citation>
    <scope>NUCLEOTIDE SEQUENCE [LARGE SCALE GENOMIC DNA]</scope>
    <source>
        <strain evidence="2 3">TP2-8</strain>
    </source>
</reference>
<accession>A0A6N7R5N7</accession>
<keyword evidence="1" id="KW-0472">Membrane</keyword>
<evidence type="ECO:0000313" key="2">
    <source>
        <dbReference type="EMBL" id="MRI68562.1"/>
    </source>
</evidence>
<protein>
    <submittedName>
        <fullName evidence="2">Uncharacterized protein</fullName>
    </submittedName>
</protein>
<dbReference type="AlphaFoldDB" id="A0A6N7R5N7"/>
<keyword evidence="1" id="KW-1133">Transmembrane helix</keyword>
<feature type="transmembrane region" description="Helical" evidence="1">
    <location>
        <begin position="40"/>
        <end position="58"/>
    </location>
</feature>
<dbReference type="RefSeq" id="WP_153837030.1">
    <property type="nucleotide sequence ID" value="NZ_JBHUMW010000004.1"/>
</dbReference>
<dbReference type="Proteomes" id="UP000435187">
    <property type="component" value="Unassembled WGS sequence"/>
</dbReference>
<proteinExistence type="predicted"/>
<feature type="transmembrane region" description="Helical" evidence="1">
    <location>
        <begin position="195"/>
        <end position="223"/>
    </location>
</feature>